<feature type="coiled-coil region" evidence="6">
    <location>
        <begin position="1066"/>
        <end position="1093"/>
    </location>
</feature>
<evidence type="ECO:0000256" key="6">
    <source>
        <dbReference type="SAM" id="Coils"/>
    </source>
</evidence>
<dbReference type="Pfam" id="PF13087">
    <property type="entry name" value="AAA_12"/>
    <property type="match status" value="1"/>
</dbReference>
<keyword evidence="6" id="KW-0175">Coiled coil</keyword>
<keyword evidence="2" id="KW-0547">Nucleotide-binding</keyword>
<dbReference type="PANTHER" id="PTHR43788:SF8">
    <property type="entry name" value="DNA-BINDING PROTEIN SMUBP-2"/>
    <property type="match status" value="1"/>
</dbReference>
<comment type="similarity">
    <text evidence="1">Belongs to the DNA2/NAM7 helicase family.</text>
</comment>
<evidence type="ECO:0000259" key="7">
    <source>
        <dbReference type="PROSITE" id="PS50035"/>
    </source>
</evidence>
<dbReference type="InterPro" id="IPR041677">
    <property type="entry name" value="DNA2/NAM7_AAA_11"/>
</dbReference>
<dbReference type="PANTHER" id="PTHR43788">
    <property type="entry name" value="DNA2/NAM7 HELICASE FAMILY MEMBER"/>
    <property type="match status" value="1"/>
</dbReference>
<dbReference type="InterPro" id="IPR041679">
    <property type="entry name" value="DNA2/NAM7-like_C"/>
</dbReference>
<dbReference type="Gene3D" id="3.30.870.10">
    <property type="entry name" value="Endonuclease Chain A"/>
    <property type="match status" value="1"/>
</dbReference>
<dbReference type="SUPFAM" id="SSF56024">
    <property type="entry name" value="Phospholipase D/nuclease"/>
    <property type="match status" value="1"/>
</dbReference>
<dbReference type="CDD" id="cd18808">
    <property type="entry name" value="SF1_C_Upf1"/>
    <property type="match status" value="1"/>
</dbReference>
<dbReference type="Gene3D" id="3.40.50.300">
    <property type="entry name" value="P-loop containing nucleotide triphosphate hydrolases"/>
    <property type="match status" value="3"/>
</dbReference>
<dbReference type="PIRSF" id="PIRSF026306">
    <property type="entry name" value="UCP026306"/>
    <property type="match status" value="1"/>
</dbReference>
<dbReference type="SUPFAM" id="SSF52540">
    <property type="entry name" value="P-loop containing nucleoside triphosphate hydrolases"/>
    <property type="match status" value="1"/>
</dbReference>
<dbReference type="GO" id="GO:0043139">
    <property type="term" value="F:5'-3' DNA helicase activity"/>
    <property type="evidence" value="ECO:0007669"/>
    <property type="project" value="TreeGrafter"/>
</dbReference>
<dbReference type="PROSITE" id="PS50035">
    <property type="entry name" value="PLD"/>
    <property type="match status" value="1"/>
</dbReference>
<comment type="caution">
    <text evidence="8">The sequence shown here is derived from an EMBL/GenBank/DDBJ whole genome shotgun (WGS) entry which is preliminary data.</text>
</comment>
<proteinExistence type="inferred from homology"/>
<sequence length="1162" mass="127416">MNDNALKFASYWRNSLADAERNNGTLNATELKTFLRQPGSALHSGILDEQAAAQCFADEPEHIEHVQVSLRPCLFSASLEHGTGYTGLPRHVTPVVTEALLSRDGRLWPSAMTHIPRDILEPLESGSFAISTVAAVDAFMGHERQLADPDWSEPENHARHWADYRDYLARLLRAICADWPGEHDAYRHVPELLLQKKQAVTGASRHILALYDDLRHSRPDAPLFDRYAALDHAPPQARLPSAAGFAERLAHSHAQYPLADAQRDALSHLLLCPEGDILAVNGPPGTGKTTLLLSVIATLWAKAALAGPEAEPPVIVASSTNNQAVTNILDAFAKDFSSGSGPFAGRWLPQPKSFGAYLPAQGKEAEAFPKYQTAQFFNALETRDGLAEAKAHYLQKAALAFPEAPAPSVAQAVEWLRQRIVDAAGSLRALASAWAELSQARQALQQALAEQGDSAERRQRLSRQRDACHARQERLQRYLAQEPLLLALFGWLPAIARKRAACARLALHDAALPALDADQQGQAAGWRTLGDIETALATWSAHATFALDAEARHQQSLDQLAQTERLRLAAWTQALEALGPDFAARAAEIDLAGCDAMADTRLRFPIFLLTSHYWEGRWLLEMQEKLGEIEGSAGRTGKASVIPRWRRWMKITPCVVSTFYMLPRKLGTSRPRDGGWKTDYLYGFADLLIVDEAGQVQPEVAGASFALARKALVIGDTEQIEPICSNNTAVDKGNLVSAGLLASSADEAGYQRLASLGKSAASGSVMQIAQSASRYHYDTRLARGMYLYEHRRCYDGIVDYCNDLCYQGLLQPMRGNPQAPALPTLGYLHVAGICQRAQGRSRHNLLEAETIAAWLAEQRPQLEARYGKDLSRIVGIVTPFGAQTRAIEEACAAHGIDTGKGEQSVTVGTVHALQGAARPLILFSAVYSRHADGGFIDQRRSMLNVAVSRAEDSFLVFGDMDLFSLAQPGSPRALLARYLFARADNELLFAPSPRSDLLTPRTGLSHLHDAEEHDRFLLGSLARVAREIHIVSPWLKLARIRETGALAAMTAAAQRRVQVHVYTDRAFNLGDDEERLEARAQALEEAFAALRDAGIRTHALQRVHSKLLMADDELLCVGSFNWFSASRQPGYSRHETSMVYRGPDVAEEIETNLGSLARLMAP</sequence>
<keyword evidence="4" id="KW-0347">Helicase</keyword>
<evidence type="ECO:0000256" key="2">
    <source>
        <dbReference type="ARBA" id="ARBA00022741"/>
    </source>
</evidence>
<protein>
    <submittedName>
        <fullName evidence="8">Phospholipase</fullName>
    </submittedName>
</protein>
<name>A0A4Q9RDH0_9GAMM</name>
<accession>A0A4Q9RDH0</accession>
<gene>
    <name evidence="8" type="ORF">DNJ96_04755</name>
</gene>
<reference evidence="8 9" key="1">
    <citation type="submission" date="2018-06" db="EMBL/GenBank/DDBJ databases">
        <title>Three novel Pseudomonas species isolated from symptomatic oak.</title>
        <authorList>
            <person name="Bueno-Gonzalez V."/>
            <person name="Brady C."/>
        </authorList>
    </citation>
    <scope>NUCLEOTIDE SEQUENCE [LARGE SCALE GENOMIC DNA]</scope>
    <source>
        <strain evidence="8 9">P17C</strain>
    </source>
</reference>
<evidence type="ECO:0000256" key="5">
    <source>
        <dbReference type="ARBA" id="ARBA00022840"/>
    </source>
</evidence>
<feature type="domain" description="PLD phosphodiesterase" evidence="7">
    <location>
        <begin position="1099"/>
        <end position="1126"/>
    </location>
</feature>
<dbReference type="InterPro" id="IPR047187">
    <property type="entry name" value="SF1_C_Upf1"/>
</dbReference>
<dbReference type="GO" id="GO:0005524">
    <property type="term" value="F:ATP binding"/>
    <property type="evidence" value="ECO:0007669"/>
    <property type="project" value="UniProtKB-KW"/>
</dbReference>
<keyword evidence="9" id="KW-1185">Reference proteome</keyword>
<dbReference type="Pfam" id="PF13086">
    <property type="entry name" value="AAA_11"/>
    <property type="match status" value="1"/>
</dbReference>
<evidence type="ECO:0000256" key="3">
    <source>
        <dbReference type="ARBA" id="ARBA00022801"/>
    </source>
</evidence>
<dbReference type="Pfam" id="PF13091">
    <property type="entry name" value="PLDc_2"/>
    <property type="match status" value="1"/>
</dbReference>
<evidence type="ECO:0000313" key="9">
    <source>
        <dbReference type="Proteomes" id="UP000292639"/>
    </source>
</evidence>
<evidence type="ECO:0000313" key="8">
    <source>
        <dbReference type="EMBL" id="TBU98552.1"/>
    </source>
</evidence>
<evidence type="ECO:0000256" key="4">
    <source>
        <dbReference type="ARBA" id="ARBA00022806"/>
    </source>
</evidence>
<dbReference type="InterPro" id="IPR050534">
    <property type="entry name" value="Coronavir_polyprotein_1ab"/>
</dbReference>
<dbReference type="EMBL" id="QJUP01000004">
    <property type="protein sequence ID" value="TBU98552.1"/>
    <property type="molecule type" value="Genomic_DNA"/>
</dbReference>
<keyword evidence="3" id="KW-0378">Hydrolase</keyword>
<dbReference type="AlphaFoldDB" id="A0A4Q9RDH0"/>
<dbReference type="InterPro" id="IPR027417">
    <property type="entry name" value="P-loop_NTPase"/>
</dbReference>
<dbReference type="RefSeq" id="WP_131183756.1">
    <property type="nucleotide sequence ID" value="NZ_QJUO01000006.1"/>
</dbReference>
<evidence type="ECO:0000256" key="1">
    <source>
        <dbReference type="ARBA" id="ARBA00007913"/>
    </source>
</evidence>
<dbReference type="InterPro" id="IPR016834">
    <property type="entry name" value="UCP026306"/>
</dbReference>
<dbReference type="InterPro" id="IPR001736">
    <property type="entry name" value="PLipase_D/transphosphatidylase"/>
</dbReference>
<dbReference type="GO" id="GO:0006793">
    <property type="term" value="P:phosphorus metabolic process"/>
    <property type="evidence" value="ECO:0007669"/>
    <property type="project" value="UniProtKB-ARBA"/>
</dbReference>
<dbReference type="GO" id="GO:0016787">
    <property type="term" value="F:hydrolase activity"/>
    <property type="evidence" value="ECO:0007669"/>
    <property type="project" value="UniProtKB-KW"/>
</dbReference>
<dbReference type="Proteomes" id="UP000292639">
    <property type="component" value="Unassembled WGS sequence"/>
</dbReference>
<dbReference type="InterPro" id="IPR025202">
    <property type="entry name" value="PLD-like_dom"/>
</dbReference>
<organism evidence="8 9">
    <name type="scientific">Stutzerimonas kirkiae</name>
    <dbReference type="NCBI Taxonomy" id="2211392"/>
    <lineage>
        <taxon>Bacteria</taxon>
        <taxon>Pseudomonadati</taxon>
        <taxon>Pseudomonadota</taxon>
        <taxon>Gammaproteobacteria</taxon>
        <taxon>Pseudomonadales</taxon>
        <taxon>Pseudomonadaceae</taxon>
        <taxon>Stutzerimonas</taxon>
    </lineage>
</organism>
<keyword evidence="5" id="KW-0067">ATP-binding</keyword>